<keyword evidence="3" id="KW-0433">Leucine-rich repeat</keyword>
<accession>A0AA88J3K6</accession>
<dbReference type="PROSITE" id="PS51450">
    <property type="entry name" value="LRR"/>
    <property type="match status" value="3"/>
</dbReference>
<dbReference type="InterPro" id="IPR000372">
    <property type="entry name" value="LRRNT"/>
</dbReference>
<dbReference type="InterPro" id="IPR032675">
    <property type="entry name" value="LRR_dom_sf"/>
</dbReference>
<feature type="chain" id="PRO_5041647781" description="LRRNT domain-containing protein" evidence="11">
    <location>
        <begin position="19"/>
        <end position="719"/>
    </location>
</feature>
<keyword evidence="7" id="KW-1133">Transmembrane helix</keyword>
<name>A0AA88J3K6_TACVA</name>
<dbReference type="EMBL" id="JAVHJS010000022">
    <property type="protein sequence ID" value="KAK2821322.1"/>
    <property type="molecule type" value="Genomic_DNA"/>
</dbReference>
<dbReference type="SUPFAM" id="SSF52058">
    <property type="entry name" value="L domain-like"/>
    <property type="match status" value="2"/>
</dbReference>
<reference evidence="13" key="1">
    <citation type="submission" date="2023-08" db="EMBL/GenBank/DDBJ databases">
        <title>Pelteobagrus vachellii genome.</title>
        <authorList>
            <person name="Liu H."/>
        </authorList>
    </citation>
    <scope>NUCLEOTIDE SEQUENCE</scope>
    <source>
        <strain evidence="13">PRFRI_2022a</strain>
        <tissue evidence="13">Muscle</tissue>
    </source>
</reference>
<dbReference type="Gene3D" id="3.80.10.10">
    <property type="entry name" value="Ribonuclease Inhibitor"/>
    <property type="match status" value="5"/>
</dbReference>
<evidence type="ECO:0000256" key="7">
    <source>
        <dbReference type="ARBA" id="ARBA00022989"/>
    </source>
</evidence>
<dbReference type="SMART" id="SM00364">
    <property type="entry name" value="LRR_BAC"/>
    <property type="match status" value="8"/>
</dbReference>
<dbReference type="Pfam" id="PF13855">
    <property type="entry name" value="LRR_8"/>
    <property type="match status" value="4"/>
</dbReference>
<keyword evidence="5 11" id="KW-0732">Signal</keyword>
<protein>
    <recommendedName>
        <fullName evidence="12">LRRNT domain-containing protein</fullName>
    </recommendedName>
</protein>
<keyword evidence="9" id="KW-0325">Glycoprotein</keyword>
<keyword evidence="6" id="KW-0677">Repeat</keyword>
<keyword evidence="4" id="KW-0812">Transmembrane</keyword>
<evidence type="ECO:0000256" key="10">
    <source>
        <dbReference type="SAM" id="MobiDB-lite"/>
    </source>
</evidence>
<dbReference type="SMART" id="SM00013">
    <property type="entry name" value="LRRNT"/>
    <property type="match status" value="2"/>
</dbReference>
<dbReference type="GO" id="GO:0005886">
    <property type="term" value="C:plasma membrane"/>
    <property type="evidence" value="ECO:0007669"/>
    <property type="project" value="UniProtKB-SubCell"/>
</dbReference>
<feature type="signal peptide" evidence="11">
    <location>
        <begin position="1"/>
        <end position="18"/>
    </location>
</feature>
<dbReference type="SMART" id="SM00369">
    <property type="entry name" value="LRR_TYP"/>
    <property type="match status" value="13"/>
</dbReference>
<evidence type="ECO:0000313" key="13">
    <source>
        <dbReference type="EMBL" id="KAK2821322.1"/>
    </source>
</evidence>
<dbReference type="InterPro" id="IPR003591">
    <property type="entry name" value="Leu-rich_rpt_typical-subtyp"/>
</dbReference>
<keyword evidence="2" id="KW-1003">Cell membrane</keyword>
<evidence type="ECO:0000259" key="12">
    <source>
        <dbReference type="SMART" id="SM00013"/>
    </source>
</evidence>
<evidence type="ECO:0000256" key="9">
    <source>
        <dbReference type="ARBA" id="ARBA00023180"/>
    </source>
</evidence>
<evidence type="ECO:0000256" key="1">
    <source>
        <dbReference type="ARBA" id="ARBA00004236"/>
    </source>
</evidence>
<evidence type="ECO:0000256" key="5">
    <source>
        <dbReference type="ARBA" id="ARBA00022729"/>
    </source>
</evidence>
<sequence>MDIRLLLVILSVCGQKQAMTVDNDYGGLPLQIERFLGEPTLFTLRNRMASSWSWMVSNQNCSAKCDCAIQWPTALYCDHKGLEKFPESLPSRTQYLFLQGNTINGFSSLAFANTTNLRWLILDQNQLLSERLDGRSLLNLTRLVKLFMNHNNLTEVPAGLPGGLKQLRLAYNQIEKIGPGAFENLENLTVLLLQGNHLKTIGETDFKGLSHLNLLDLSQNLLDTFPKHLPPSVQQLYLSHNALTDIAEDSLQGFNRLCYLRLRNNRLKNDGLSPGVFNVTSLVELDLSFNQLTEIPVVPTTLQYLYLEVNQIREFNISSLCRTVGITSYSHIKILRLEGNEINTNNRTMKAELGYCSLLLLLLTVDVWGQQSRPRPRPKPPTTKKPPKKELEPKEPTDFPPVIFGPPSSFEDCPRECLCHPSYPNALYCENRNLRKVPVIPPRTHYLYLQNNYIDSVTAASFNNATELKWINLGNNRIRSIEKQVFEKLPNLLHLYAQMNLLKEVPSNLPAGLEQLRLGRNQISKIAPGAFNKMEHLALLDLHHNRISDSNLAKNLFKDLKNLIQLNLAHNILRKMPANIPNSIAQLFLDRNNIEEIPQNYFKDFTSLAFVRLNYNHLTDKGLPKKVFNISTLLDLHLSHNNLSTVPQFNAHLEHLHLNNNNIESINGTEICPFTPSEDVHDPDSVPKLRYLRLDGNHLTPPIPMDVIMCFRHLHSLMI</sequence>
<evidence type="ECO:0000256" key="6">
    <source>
        <dbReference type="ARBA" id="ARBA00022737"/>
    </source>
</evidence>
<organism evidence="13 14">
    <name type="scientific">Tachysurus vachellii</name>
    <name type="common">Darkbarbel catfish</name>
    <name type="synonym">Pelteobagrus vachellii</name>
    <dbReference type="NCBI Taxonomy" id="175792"/>
    <lineage>
        <taxon>Eukaryota</taxon>
        <taxon>Metazoa</taxon>
        <taxon>Chordata</taxon>
        <taxon>Craniata</taxon>
        <taxon>Vertebrata</taxon>
        <taxon>Euteleostomi</taxon>
        <taxon>Actinopterygii</taxon>
        <taxon>Neopterygii</taxon>
        <taxon>Teleostei</taxon>
        <taxon>Ostariophysi</taxon>
        <taxon>Siluriformes</taxon>
        <taxon>Bagridae</taxon>
        <taxon>Tachysurus</taxon>
    </lineage>
</organism>
<dbReference type="Pfam" id="PF13516">
    <property type="entry name" value="LRR_6"/>
    <property type="match status" value="1"/>
</dbReference>
<evidence type="ECO:0000256" key="8">
    <source>
        <dbReference type="ARBA" id="ARBA00023136"/>
    </source>
</evidence>
<dbReference type="FunFam" id="3.80.10.10:FF:000807">
    <property type="entry name" value="PRELP isoform 1"/>
    <property type="match status" value="1"/>
</dbReference>
<dbReference type="GO" id="GO:0005615">
    <property type="term" value="C:extracellular space"/>
    <property type="evidence" value="ECO:0007669"/>
    <property type="project" value="TreeGrafter"/>
</dbReference>
<dbReference type="FunFam" id="3.80.10.10:FF:001438">
    <property type="entry name" value="Uncharacterized protein"/>
    <property type="match status" value="1"/>
</dbReference>
<comment type="caution">
    <text evidence="13">The sequence shown here is derived from an EMBL/GenBank/DDBJ whole genome shotgun (WGS) entry which is preliminary data.</text>
</comment>
<proteinExistence type="predicted"/>
<dbReference type="InterPro" id="IPR001611">
    <property type="entry name" value="Leu-rich_rpt"/>
</dbReference>
<dbReference type="Proteomes" id="UP001187315">
    <property type="component" value="Unassembled WGS sequence"/>
</dbReference>
<gene>
    <name evidence="13" type="ORF">Q7C36_020665</name>
</gene>
<dbReference type="AlphaFoldDB" id="A0AA88J3K6"/>
<keyword evidence="8" id="KW-0472">Membrane</keyword>
<dbReference type="InterPro" id="IPR050333">
    <property type="entry name" value="SLRP"/>
</dbReference>
<dbReference type="PANTHER" id="PTHR45712">
    <property type="entry name" value="AGAP008170-PA"/>
    <property type="match status" value="1"/>
</dbReference>
<feature type="compositionally biased region" description="Basic and acidic residues" evidence="10">
    <location>
        <begin position="388"/>
        <end position="397"/>
    </location>
</feature>
<evidence type="ECO:0000256" key="11">
    <source>
        <dbReference type="SAM" id="SignalP"/>
    </source>
</evidence>
<feature type="region of interest" description="Disordered" evidence="10">
    <location>
        <begin position="371"/>
        <end position="400"/>
    </location>
</feature>
<keyword evidence="14" id="KW-1185">Reference proteome</keyword>
<comment type="subcellular location">
    <subcellularLocation>
        <location evidence="1">Cell membrane</location>
    </subcellularLocation>
</comment>
<feature type="domain" description="LRRNT" evidence="12">
    <location>
        <begin position="412"/>
        <end position="446"/>
    </location>
</feature>
<dbReference type="FunFam" id="3.80.10.10:FF:000133">
    <property type="entry name" value="prolargin"/>
    <property type="match status" value="1"/>
</dbReference>
<feature type="domain" description="LRRNT" evidence="12">
    <location>
        <begin position="60"/>
        <end position="95"/>
    </location>
</feature>
<evidence type="ECO:0000256" key="3">
    <source>
        <dbReference type="ARBA" id="ARBA00022614"/>
    </source>
</evidence>
<evidence type="ECO:0000256" key="4">
    <source>
        <dbReference type="ARBA" id="ARBA00022692"/>
    </source>
</evidence>
<evidence type="ECO:0000256" key="2">
    <source>
        <dbReference type="ARBA" id="ARBA00022475"/>
    </source>
</evidence>
<dbReference type="PANTHER" id="PTHR45712:SF8">
    <property type="entry name" value="PROLARGIN"/>
    <property type="match status" value="1"/>
</dbReference>
<evidence type="ECO:0000313" key="14">
    <source>
        <dbReference type="Proteomes" id="UP001187315"/>
    </source>
</evidence>